<evidence type="ECO:0000256" key="2">
    <source>
        <dbReference type="SAM" id="MobiDB-lite"/>
    </source>
</evidence>
<dbReference type="EMBL" id="JABWDY010009506">
    <property type="protein sequence ID" value="KAF5201382.1"/>
    <property type="molecule type" value="Genomic_DNA"/>
</dbReference>
<dbReference type="Proteomes" id="UP000554482">
    <property type="component" value="Unassembled WGS sequence"/>
</dbReference>
<evidence type="ECO:0000256" key="1">
    <source>
        <dbReference type="SAM" id="Coils"/>
    </source>
</evidence>
<protein>
    <submittedName>
        <fullName evidence="3">Uncharacterized protein</fullName>
    </submittedName>
</protein>
<keyword evidence="4" id="KW-1185">Reference proteome</keyword>
<comment type="caution">
    <text evidence="3">The sequence shown here is derived from an EMBL/GenBank/DDBJ whole genome shotgun (WGS) entry which is preliminary data.</text>
</comment>
<feature type="region of interest" description="Disordered" evidence="2">
    <location>
        <begin position="100"/>
        <end position="150"/>
    </location>
</feature>
<dbReference type="AlphaFoldDB" id="A0A7J6WZ35"/>
<organism evidence="3 4">
    <name type="scientific">Thalictrum thalictroides</name>
    <name type="common">Rue-anemone</name>
    <name type="synonym">Anemone thalictroides</name>
    <dbReference type="NCBI Taxonomy" id="46969"/>
    <lineage>
        <taxon>Eukaryota</taxon>
        <taxon>Viridiplantae</taxon>
        <taxon>Streptophyta</taxon>
        <taxon>Embryophyta</taxon>
        <taxon>Tracheophyta</taxon>
        <taxon>Spermatophyta</taxon>
        <taxon>Magnoliopsida</taxon>
        <taxon>Ranunculales</taxon>
        <taxon>Ranunculaceae</taxon>
        <taxon>Thalictroideae</taxon>
        <taxon>Thalictrum</taxon>
    </lineage>
</organism>
<keyword evidence="1" id="KW-0175">Coiled coil</keyword>
<evidence type="ECO:0000313" key="4">
    <source>
        <dbReference type="Proteomes" id="UP000554482"/>
    </source>
</evidence>
<proteinExistence type="predicted"/>
<evidence type="ECO:0000313" key="3">
    <source>
        <dbReference type="EMBL" id="KAF5201382.1"/>
    </source>
</evidence>
<gene>
    <name evidence="3" type="ORF">FRX31_009033</name>
</gene>
<reference evidence="3 4" key="1">
    <citation type="submission" date="2020-06" db="EMBL/GenBank/DDBJ databases">
        <title>Transcriptomic and genomic resources for Thalictrum thalictroides and T. hernandezii: Facilitating candidate gene discovery in an emerging model plant lineage.</title>
        <authorList>
            <person name="Arias T."/>
            <person name="Riano-Pachon D.M."/>
            <person name="Di Stilio V.S."/>
        </authorList>
    </citation>
    <scope>NUCLEOTIDE SEQUENCE [LARGE SCALE GENOMIC DNA]</scope>
    <source>
        <strain evidence="4">cv. WT478/WT964</strain>
        <tissue evidence="3">Leaves</tissue>
    </source>
</reference>
<sequence>MLGWIQDKLAKDEDRLTSLSRKMKRIRFQLEILDIVLTDTHSTIDLALFKERYRVNREKLDKLEDEHTDIEEVYLHLLAKYTKYNGGSLAISAKTLDTNVLEDDTGVSSNEDSEDSLGYESEESLEEGSEDGSEESSEDGSEESSEDGPD</sequence>
<name>A0A7J6WZ35_THATH</name>
<feature type="coiled-coil region" evidence="1">
    <location>
        <begin position="46"/>
        <end position="80"/>
    </location>
</feature>
<accession>A0A7J6WZ35</accession>